<evidence type="ECO:0000313" key="4">
    <source>
        <dbReference type="EMBL" id="AXA83666.1"/>
    </source>
</evidence>
<keyword evidence="5" id="KW-1185">Reference proteome</keyword>
<dbReference type="Gene3D" id="3.40.50.720">
    <property type="entry name" value="NAD(P)-binding Rossmann-like Domain"/>
    <property type="match status" value="1"/>
</dbReference>
<dbReference type="FunFam" id="3.40.50.720:FF:000084">
    <property type="entry name" value="Short-chain dehydrogenase reductase"/>
    <property type="match status" value="1"/>
</dbReference>
<dbReference type="InterPro" id="IPR036291">
    <property type="entry name" value="NAD(P)-bd_dom_sf"/>
</dbReference>
<keyword evidence="2" id="KW-0560">Oxidoreductase</keyword>
<dbReference type="SUPFAM" id="SSF51735">
    <property type="entry name" value="NAD(P)-binding Rossmann-fold domains"/>
    <property type="match status" value="1"/>
</dbReference>
<dbReference type="CDD" id="cd05233">
    <property type="entry name" value="SDR_c"/>
    <property type="match status" value="1"/>
</dbReference>
<dbReference type="Proteomes" id="UP000251842">
    <property type="component" value="Chromosome"/>
</dbReference>
<comment type="similarity">
    <text evidence="1">Belongs to the short-chain dehydrogenases/reductases (SDR) family.</text>
</comment>
<dbReference type="KEGG" id="lue:DCD74_02260"/>
<dbReference type="PRINTS" id="PR00081">
    <property type="entry name" value="GDHRDH"/>
</dbReference>
<dbReference type="InterPro" id="IPR002347">
    <property type="entry name" value="SDR_fam"/>
</dbReference>
<organism evidence="4 5">
    <name type="scientific">Solilutibacter oculi</name>
    <dbReference type="NCBI Taxonomy" id="2698682"/>
    <lineage>
        <taxon>Bacteria</taxon>
        <taxon>Pseudomonadati</taxon>
        <taxon>Pseudomonadota</taxon>
        <taxon>Gammaproteobacteria</taxon>
        <taxon>Lysobacterales</taxon>
        <taxon>Lysobacteraceae</taxon>
        <taxon>Solilutibacter</taxon>
    </lineage>
</organism>
<accession>A0A344J3Q6</accession>
<evidence type="ECO:0000256" key="2">
    <source>
        <dbReference type="ARBA" id="ARBA00023002"/>
    </source>
</evidence>
<feature type="domain" description="Ketoreductase" evidence="3">
    <location>
        <begin position="7"/>
        <end position="185"/>
    </location>
</feature>
<dbReference type="AlphaFoldDB" id="A0A344J3Q6"/>
<evidence type="ECO:0000259" key="3">
    <source>
        <dbReference type="SMART" id="SM00822"/>
    </source>
</evidence>
<dbReference type="Pfam" id="PF13561">
    <property type="entry name" value="adh_short_C2"/>
    <property type="match status" value="1"/>
</dbReference>
<name>A0A344J3Q6_9GAMM</name>
<dbReference type="EMBL" id="CP029556">
    <property type="protein sequence ID" value="AXA83666.1"/>
    <property type="molecule type" value="Genomic_DNA"/>
</dbReference>
<protein>
    <submittedName>
        <fullName evidence="4">Oxidoreductase</fullName>
    </submittedName>
</protein>
<dbReference type="SMART" id="SM00822">
    <property type="entry name" value="PKS_KR"/>
    <property type="match status" value="1"/>
</dbReference>
<dbReference type="RefSeq" id="WP_112925884.1">
    <property type="nucleotide sequence ID" value="NZ_CP029556.1"/>
</dbReference>
<evidence type="ECO:0000313" key="5">
    <source>
        <dbReference type="Proteomes" id="UP000251842"/>
    </source>
</evidence>
<dbReference type="InterPro" id="IPR057326">
    <property type="entry name" value="KR_dom"/>
</dbReference>
<evidence type="ECO:0000256" key="1">
    <source>
        <dbReference type="ARBA" id="ARBA00006484"/>
    </source>
</evidence>
<dbReference type="OrthoDB" id="9803333at2"/>
<sequence length="246" mass="25795">MYNFKDKTYLITGGTSGMGLSAAKQISNSGGRVIITGLDPERLHAARQELGSSSVVLENDSGSPTTGTDLARHVKKIGRLDGLWLNAAIARIGPLEEITVPTYNQIMDVNVRGPILQLAALSTLLKDNGSVVVTASSSIYEGAAATSLYAASKGALLAAARSWASALAPRGIRVNTLVPGPIATNFRNFLPDEAREGFESFVVNQVPLQRVGTPEEAAAVAMFLLSNASSYVTGSQYAVDGGLIMQ</sequence>
<proteinExistence type="inferred from homology"/>
<dbReference type="GO" id="GO:0016491">
    <property type="term" value="F:oxidoreductase activity"/>
    <property type="evidence" value="ECO:0007669"/>
    <property type="project" value="UniProtKB-KW"/>
</dbReference>
<reference evidence="5" key="1">
    <citation type="submission" date="2018-05" db="EMBL/GenBank/DDBJ databases">
        <title>Luteimonas pekinense sp. nov., isolated from human Meibomian gland secretions, Beijing, China.</title>
        <authorList>
            <person name="Wen T."/>
            <person name="Bai H."/>
            <person name="Lv H."/>
        </authorList>
    </citation>
    <scope>NUCLEOTIDE SEQUENCE [LARGE SCALE GENOMIC DNA]</scope>
    <source>
        <strain evidence="5">83-4</strain>
    </source>
</reference>
<dbReference type="InterPro" id="IPR051122">
    <property type="entry name" value="SDR_DHRS6-like"/>
</dbReference>
<dbReference type="PANTHER" id="PTHR43477">
    <property type="entry name" value="DIHYDROANTICAPSIN 7-DEHYDROGENASE"/>
    <property type="match status" value="1"/>
</dbReference>
<dbReference type="PANTHER" id="PTHR43477:SF1">
    <property type="entry name" value="DIHYDROANTICAPSIN 7-DEHYDROGENASE"/>
    <property type="match status" value="1"/>
</dbReference>
<gene>
    <name evidence="4" type="ORF">DCD74_02260</name>
</gene>